<dbReference type="InterPro" id="IPR037056">
    <property type="entry name" value="RNase_H1_N_sf"/>
</dbReference>
<proteinExistence type="predicted"/>
<evidence type="ECO:0000313" key="3">
    <source>
        <dbReference type="EMBL" id="KAF4954999.1"/>
    </source>
</evidence>
<dbReference type="InterPro" id="IPR011320">
    <property type="entry name" value="RNase_H1_N"/>
</dbReference>
<keyword evidence="4" id="KW-1185">Reference proteome</keyword>
<organism evidence="3 4">
    <name type="scientific">Fusarium sarcochroum</name>
    <dbReference type="NCBI Taxonomy" id="1208366"/>
    <lineage>
        <taxon>Eukaryota</taxon>
        <taxon>Fungi</taxon>
        <taxon>Dikarya</taxon>
        <taxon>Ascomycota</taxon>
        <taxon>Pezizomycotina</taxon>
        <taxon>Sordariomycetes</taxon>
        <taxon>Hypocreomycetidae</taxon>
        <taxon>Hypocreales</taxon>
        <taxon>Nectriaceae</taxon>
        <taxon>Fusarium</taxon>
        <taxon>Fusarium lateritium species complex</taxon>
    </lineage>
</organism>
<protein>
    <recommendedName>
        <fullName evidence="2">Ribonuclease H1 N-terminal domain-containing protein</fullName>
    </recommendedName>
</protein>
<name>A0A8H4TBS0_9HYPO</name>
<accession>A0A8H4TBS0</accession>
<dbReference type="AlphaFoldDB" id="A0A8H4TBS0"/>
<dbReference type="Pfam" id="PF01693">
    <property type="entry name" value="Cauli_VI"/>
    <property type="match status" value="1"/>
</dbReference>
<reference evidence="3" key="2">
    <citation type="submission" date="2020-05" db="EMBL/GenBank/DDBJ databases">
        <authorList>
            <person name="Kim H.-S."/>
            <person name="Proctor R.H."/>
            <person name="Brown D.W."/>
        </authorList>
    </citation>
    <scope>NUCLEOTIDE SEQUENCE</scope>
    <source>
        <strain evidence="3">NRRL 20472</strain>
    </source>
</reference>
<reference evidence="3" key="1">
    <citation type="journal article" date="2020" name="BMC Genomics">
        <title>Correction to: Identification and distribution of gene clusters required for synthesis of sphingolipid metabolism inhibitors in diverse species of the filamentous fungus Fusarium.</title>
        <authorList>
            <person name="Kim H.S."/>
            <person name="Lohmar J.M."/>
            <person name="Busman M."/>
            <person name="Brown D.W."/>
            <person name="Naumann T.A."/>
            <person name="Divon H.H."/>
            <person name="Lysoe E."/>
            <person name="Uhlig S."/>
            <person name="Proctor R.H."/>
        </authorList>
    </citation>
    <scope>NUCLEOTIDE SEQUENCE</scope>
    <source>
        <strain evidence="3">NRRL 20472</strain>
    </source>
</reference>
<evidence type="ECO:0000259" key="2">
    <source>
        <dbReference type="Pfam" id="PF01693"/>
    </source>
</evidence>
<dbReference type="EMBL" id="JABEXW010000795">
    <property type="protein sequence ID" value="KAF4954999.1"/>
    <property type="molecule type" value="Genomic_DNA"/>
</dbReference>
<comment type="caution">
    <text evidence="3">The sequence shown here is derived from an EMBL/GenBank/DDBJ whole genome shotgun (WGS) entry which is preliminary data.</text>
</comment>
<dbReference type="SUPFAM" id="SSF55658">
    <property type="entry name" value="L9 N-domain-like"/>
    <property type="match status" value="1"/>
</dbReference>
<dbReference type="Proteomes" id="UP000622797">
    <property type="component" value="Unassembled WGS sequence"/>
</dbReference>
<evidence type="ECO:0000256" key="1">
    <source>
        <dbReference type="SAM" id="MobiDB-lite"/>
    </source>
</evidence>
<evidence type="ECO:0000313" key="4">
    <source>
        <dbReference type="Proteomes" id="UP000622797"/>
    </source>
</evidence>
<gene>
    <name evidence="3" type="ORF">FSARC_11968</name>
</gene>
<dbReference type="Gene3D" id="3.40.970.10">
    <property type="entry name" value="Ribonuclease H1, N-terminal domain"/>
    <property type="match status" value="1"/>
</dbReference>
<feature type="domain" description="Ribonuclease H1 N-terminal" evidence="2">
    <location>
        <begin position="9"/>
        <end position="50"/>
    </location>
</feature>
<feature type="region of interest" description="Disordered" evidence="1">
    <location>
        <begin position="71"/>
        <end position="100"/>
    </location>
</feature>
<sequence>MGRKKRRYPFYAVAVGNWTCVVETWEECKALTNEVPNSRNKGCFTRQEAEGMFSGGPTTAWVQTDEDACRSSIAPSSSQTLPNSHPLSTPGFSASDPDAGFEELPRLPKRVCQSLDQSQSVSQTSDSSNDVLNDPFVYNQDCEAVEKVLELFDRYEAVRITPVGQAKPASIK</sequence>
<feature type="compositionally biased region" description="Polar residues" evidence="1">
    <location>
        <begin position="73"/>
        <end position="92"/>
    </location>
</feature>
<dbReference type="InterPro" id="IPR009027">
    <property type="entry name" value="Ribosomal_bL9/RNase_H1_N"/>
</dbReference>